<keyword evidence="6" id="KW-0508">mRNA splicing</keyword>
<dbReference type="PANTHER" id="PTHR16196:SF0">
    <property type="entry name" value="PRE-MRNA-SPLICING FACTOR CWC25 HOMOLOG"/>
    <property type="match status" value="1"/>
</dbReference>
<feature type="compositionally biased region" description="Polar residues" evidence="9">
    <location>
        <begin position="347"/>
        <end position="359"/>
    </location>
</feature>
<dbReference type="InterPro" id="IPR019339">
    <property type="entry name" value="CIR_N_dom"/>
</dbReference>
<evidence type="ECO:0000256" key="8">
    <source>
        <dbReference type="SAM" id="Coils"/>
    </source>
</evidence>
<evidence type="ECO:0000256" key="2">
    <source>
        <dbReference type="ARBA" id="ARBA00006695"/>
    </source>
</evidence>
<evidence type="ECO:0000256" key="5">
    <source>
        <dbReference type="ARBA" id="ARBA00023054"/>
    </source>
</evidence>
<keyword evidence="12" id="KW-1185">Reference proteome</keyword>
<name>A0A507FP69_9FUNG</name>
<dbReference type="InterPro" id="IPR022209">
    <property type="entry name" value="CWC25"/>
</dbReference>
<comment type="subcellular location">
    <subcellularLocation>
        <location evidence="1">Nucleus</location>
    </subcellularLocation>
</comment>
<dbReference type="Pfam" id="PF10197">
    <property type="entry name" value="Cir_N"/>
    <property type="match status" value="1"/>
</dbReference>
<accession>A0A507FP69</accession>
<evidence type="ECO:0000313" key="11">
    <source>
        <dbReference type="EMBL" id="TPX78219.1"/>
    </source>
</evidence>
<keyword evidence="7" id="KW-0539">Nucleus</keyword>
<dbReference type="GO" id="GO:0005684">
    <property type="term" value="C:U2-type spliceosomal complex"/>
    <property type="evidence" value="ECO:0007669"/>
    <property type="project" value="TreeGrafter"/>
</dbReference>
<sequence>MGGGDLNLKKSWHPQTLKNIERVYLKERAADDEKKKIAQKRKEIEEQRQMKELQELHESSGKIKKKQERLDWIYAGPAADQAMEEDREAYLLGKKRIDKLVEQGSTVEEMSAQNTFSATDALIYGANANSARDLQNKIRDDPLLAIKRREQASLQAVINNPLRLKALKAEKEASLQSANKKAKKEKKSKKEKKKKDGEKKHKKSSRRHSSGEDENSDRERGVVSKRKRDASPSPSLSSGSDSEREASSRRISKKAAQTHSSDEHQTRRMSRDSQSERKEKDDYDRRRVLESDDRRHGYTERGRNDGHEYRRHDDSRDRRDGRDNNREYHNRRDHRDGVGKNGRDSRSSSYYGDNHSSGRNRYDGEDRATRHERTDTKDRAMDRRNPSYERPRRSPEREHTRSNDYKQGSSEKDEIPKGDFKGSKSSTSVAESAQSERGATAPAAPVSEPLKPNGLDDARQRRLEAMMQNAKESDVDRAHRIAAARKHELEEAKREADVMMKRLKDGNRVKTDMIELGGPAGLDTAEMIRRNRHTAQRGDDSFTRR</sequence>
<dbReference type="STRING" id="246404.A0A507FP69"/>
<evidence type="ECO:0000256" key="1">
    <source>
        <dbReference type="ARBA" id="ARBA00004123"/>
    </source>
</evidence>
<comment type="similarity">
    <text evidence="2">Belongs to the CWC25 family.</text>
</comment>
<feature type="compositionally biased region" description="Basic residues" evidence="9">
    <location>
        <begin position="180"/>
        <end position="193"/>
    </location>
</feature>
<gene>
    <name evidence="11" type="ORF">CcCBS67573_g00514</name>
</gene>
<comment type="caution">
    <text evidence="11">The sequence shown here is derived from an EMBL/GenBank/DDBJ whole genome shotgun (WGS) entry which is preliminary data.</text>
</comment>
<feature type="domain" description="CBF1-interacting co-repressor CIR N-terminal" evidence="10">
    <location>
        <begin position="11"/>
        <end position="47"/>
    </location>
</feature>
<dbReference type="PANTHER" id="PTHR16196">
    <property type="entry name" value="CELL CYCLE CONTROL PROTEIN CWF25"/>
    <property type="match status" value="1"/>
</dbReference>
<evidence type="ECO:0000256" key="3">
    <source>
        <dbReference type="ARBA" id="ARBA00022664"/>
    </source>
</evidence>
<feature type="region of interest" description="Disordered" evidence="9">
    <location>
        <begin position="171"/>
        <end position="461"/>
    </location>
</feature>
<keyword evidence="3" id="KW-0507">mRNA processing</keyword>
<feature type="coiled-coil region" evidence="8">
    <location>
        <begin position="27"/>
        <end position="54"/>
    </location>
</feature>
<reference evidence="11 12" key="1">
    <citation type="journal article" date="2019" name="Sci. Rep.">
        <title>Comparative genomics of chytrid fungi reveal insights into the obligate biotrophic and pathogenic lifestyle of Synchytrium endobioticum.</title>
        <authorList>
            <person name="van de Vossenberg B.T.L.H."/>
            <person name="Warris S."/>
            <person name="Nguyen H.D.T."/>
            <person name="van Gent-Pelzer M.P.E."/>
            <person name="Joly D.L."/>
            <person name="van de Geest H.C."/>
            <person name="Bonants P.J.M."/>
            <person name="Smith D.S."/>
            <person name="Levesque C.A."/>
            <person name="van der Lee T.A.J."/>
        </authorList>
    </citation>
    <scope>NUCLEOTIDE SEQUENCE [LARGE SCALE GENOMIC DNA]</scope>
    <source>
        <strain evidence="11 12">CBS 675.73</strain>
    </source>
</reference>
<feature type="compositionally biased region" description="Basic and acidic residues" evidence="9">
    <location>
        <begin position="260"/>
        <end position="346"/>
    </location>
</feature>
<protein>
    <recommendedName>
        <fullName evidence="10">CBF1-interacting co-repressor CIR N-terminal domain-containing protein</fullName>
    </recommendedName>
</protein>
<keyword evidence="4" id="KW-0747">Spliceosome</keyword>
<dbReference type="Proteomes" id="UP000320333">
    <property type="component" value="Unassembled WGS sequence"/>
</dbReference>
<dbReference type="InterPro" id="IPR051376">
    <property type="entry name" value="CWC25_splicing_factor"/>
</dbReference>
<evidence type="ECO:0000256" key="7">
    <source>
        <dbReference type="ARBA" id="ARBA00023242"/>
    </source>
</evidence>
<feature type="region of interest" description="Disordered" evidence="9">
    <location>
        <begin position="525"/>
        <end position="545"/>
    </location>
</feature>
<feature type="compositionally biased region" description="Low complexity" evidence="9">
    <location>
        <begin position="231"/>
        <end position="240"/>
    </location>
</feature>
<evidence type="ECO:0000256" key="6">
    <source>
        <dbReference type="ARBA" id="ARBA00023187"/>
    </source>
</evidence>
<dbReference type="GO" id="GO:0000398">
    <property type="term" value="P:mRNA splicing, via spliceosome"/>
    <property type="evidence" value="ECO:0007669"/>
    <property type="project" value="TreeGrafter"/>
</dbReference>
<evidence type="ECO:0000313" key="12">
    <source>
        <dbReference type="Proteomes" id="UP000320333"/>
    </source>
</evidence>
<evidence type="ECO:0000259" key="10">
    <source>
        <dbReference type="SMART" id="SM01083"/>
    </source>
</evidence>
<evidence type="ECO:0000256" key="9">
    <source>
        <dbReference type="SAM" id="MobiDB-lite"/>
    </source>
</evidence>
<dbReference type="Pfam" id="PF12542">
    <property type="entry name" value="CWC25"/>
    <property type="match status" value="1"/>
</dbReference>
<organism evidence="11 12">
    <name type="scientific">Chytriomyces confervae</name>
    <dbReference type="NCBI Taxonomy" id="246404"/>
    <lineage>
        <taxon>Eukaryota</taxon>
        <taxon>Fungi</taxon>
        <taxon>Fungi incertae sedis</taxon>
        <taxon>Chytridiomycota</taxon>
        <taxon>Chytridiomycota incertae sedis</taxon>
        <taxon>Chytridiomycetes</taxon>
        <taxon>Chytridiales</taxon>
        <taxon>Chytriomycetaceae</taxon>
        <taxon>Chytriomyces</taxon>
    </lineage>
</organism>
<dbReference type="OrthoDB" id="21123at2759"/>
<dbReference type="SMART" id="SM01083">
    <property type="entry name" value="Cir_N"/>
    <property type="match status" value="1"/>
</dbReference>
<dbReference type="EMBL" id="QEAP01000007">
    <property type="protein sequence ID" value="TPX78219.1"/>
    <property type="molecule type" value="Genomic_DNA"/>
</dbReference>
<feature type="compositionally biased region" description="Basic and acidic residues" evidence="9">
    <location>
        <begin position="360"/>
        <end position="422"/>
    </location>
</feature>
<feature type="compositionally biased region" description="Polar residues" evidence="9">
    <location>
        <begin position="423"/>
        <end position="437"/>
    </location>
</feature>
<evidence type="ECO:0000256" key="4">
    <source>
        <dbReference type="ARBA" id="ARBA00022728"/>
    </source>
</evidence>
<feature type="compositionally biased region" description="Basic and acidic residues" evidence="9">
    <location>
        <begin position="536"/>
        <end position="545"/>
    </location>
</feature>
<feature type="coiled-coil region" evidence="8">
    <location>
        <begin position="482"/>
        <end position="509"/>
    </location>
</feature>
<proteinExistence type="inferred from homology"/>
<keyword evidence="5 8" id="KW-0175">Coiled coil</keyword>
<dbReference type="AlphaFoldDB" id="A0A507FP69"/>